<evidence type="ECO:0000256" key="2">
    <source>
        <dbReference type="ARBA" id="ARBA00007362"/>
    </source>
</evidence>
<proteinExistence type="inferred from homology"/>
<reference evidence="9 10" key="1">
    <citation type="submission" date="2016-08" db="EMBL/GenBank/DDBJ databases">
        <authorList>
            <person name="Loux V."/>
            <person name="Rue O."/>
        </authorList>
    </citation>
    <scope>NUCLEOTIDE SEQUENCE [LARGE SCALE GENOMIC DNA]</scope>
    <source>
        <strain evidence="9 10">AFSSA_08CEB44bac</strain>
    </source>
</reference>
<sequence length="322" mass="35940">MNSARLKGIIMVIIGASLWGLSGTAAQQLFQQERVSAEWLVTIRLLISGFLLLLFASFRSKKHEIFGIWKQKSDANKMILFGLLGMLAVQYTYFASIREGNAAIATLLQYLAPIFITVYLIFKWKIRPKIIDFISITLSLIGTFFLLTNGSIHTLSVSAPAIIWGILSGLSLAFYSLYSKELLDRWSSAVIVGWGMIIGGIGVTMLHFFSTNEFILLSSMKYLHIQNLLLIAFVIIFGTLIAFYLYLDSIRYLTPKETTLFGCTEPLAAILSSVLILHVPFQSFQLLGAICVIVMVLLLSQKPDEGKPKLRLVQTKKKIGSK</sequence>
<dbReference type="SUPFAM" id="SSF103481">
    <property type="entry name" value="Multidrug resistance efflux transporter EmrE"/>
    <property type="match status" value="2"/>
</dbReference>
<keyword evidence="6 7" id="KW-0472">Membrane</keyword>
<dbReference type="EMBL" id="FMIK01000021">
    <property type="protein sequence ID" value="SCL89562.1"/>
    <property type="molecule type" value="Genomic_DNA"/>
</dbReference>
<gene>
    <name evidence="9" type="ORF">BCB44BAC_01551</name>
</gene>
<organism evidence="9 10">
    <name type="scientific">Bacillus cytotoxicus</name>
    <dbReference type="NCBI Taxonomy" id="580165"/>
    <lineage>
        <taxon>Bacteria</taxon>
        <taxon>Bacillati</taxon>
        <taxon>Bacillota</taxon>
        <taxon>Bacilli</taxon>
        <taxon>Bacillales</taxon>
        <taxon>Bacillaceae</taxon>
        <taxon>Bacillus</taxon>
        <taxon>Bacillus cereus group</taxon>
    </lineage>
</organism>
<evidence type="ECO:0000259" key="8">
    <source>
        <dbReference type="Pfam" id="PF00892"/>
    </source>
</evidence>
<protein>
    <recommendedName>
        <fullName evidence="8">EamA domain-containing protein</fullName>
    </recommendedName>
</protein>
<dbReference type="GeneID" id="33896754"/>
<evidence type="ECO:0000256" key="7">
    <source>
        <dbReference type="SAM" id="Phobius"/>
    </source>
</evidence>
<dbReference type="RefSeq" id="WP_012093906.1">
    <property type="nucleotide sequence ID" value="NZ_CP024096.1"/>
</dbReference>
<keyword evidence="4 7" id="KW-0812">Transmembrane</keyword>
<name>A0AAX2CF87_9BACI</name>
<dbReference type="InterPro" id="IPR050638">
    <property type="entry name" value="AA-Vitamin_Transporters"/>
</dbReference>
<feature type="transmembrane region" description="Helical" evidence="7">
    <location>
        <begin position="134"/>
        <end position="155"/>
    </location>
</feature>
<dbReference type="InterPro" id="IPR037185">
    <property type="entry name" value="EmrE-like"/>
</dbReference>
<comment type="subcellular location">
    <subcellularLocation>
        <location evidence="1">Cell membrane</location>
        <topology evidence="1">Multi-pass membrane protein</topology>
    </subcellularLocation>
</comment>
<evidence type="ECO:0000313" key="9">
    <source>
        <dbReference type="EMBL" id="SCL89562.1"/>
    </source>
</evidence>
<evidence type="ECO:0000256" key="3">
    <source>
        <dbReference type="ARBA" id="ARBA00022475"/>
    </source>
</evidence>
<feature type="transmembrane region" description="Helical" evidence="7">
    <location>
        <begin position="283"/>
        <end position="300"/>
    </location>
</feature>
<feature type="domain" description="EamA" evidence="8">
    <location>
        <begin position="7"/>
        <end position="147"/>
    </location>
</feature>
<comment type="similarity">
    <text evidence="2">Belongs to the EamA transporter family.</text>
</comment>
<evidence type="ECO:0000256" key="4">
    <source>
        <dbReference type="ARBA" id="ARBA00022692"/>
    </source>
</evidence>
<feature type="domain" description="EamA" evidence="8">
    <location>
        <begin position="161"/>
        <end position="300"/>
    </location>
</feature>
<feature type="transmembrane region" description="Helical" evidence="7">
    <location>
        <begin position="190"/>
        <end position="209"/>
    </location>
</feature>
<dbReference type="Proteomes" id="UP000242164">
    <property type="component" value="Unassembled WGS sequence"/>
</dbReference>
<dbReference type="Pfam" id="PF00892">
    <property type="entry name" value="EamA"/>
    <property type="match status" value="2"/>
</dbReference>
<feature type="transmembrane region" description="Helical" evidence="7">
    <location>
        <begin position="161"/>
        <end position="178"/>
    </location>
</feature>
<accession>A0AAX2CF87</accession>
<evidence type="ECO:0000256" key="5">
    <source>
        <dbReference type="ARBA" id="ARBA00022989"/>
    </source>
</evidence>
<feature type="transmembrane region" description="Helical" evidence="7">
    <location>
        <begin position="36"/>
        <end position="58"/>
    </location>
</feature>
<evidence type="ECO:0000313" key="10">
    <source>
        <dbReference type="Proteomes" id="UP000242164"/>
    </source>
</evidence>
<feature type="transmembrane region" description="Helical" evidence="7">
    <location>
        <begin position="259"/>
        <end position="277"/>
    </location>
</feature>
<evidence type="ECO:0000256" key="6">
    <source>
        <dbReference type="ARBA" id="ARBA00023136"/>
    </source>
</evidence>
<feature type="transmembrane region" description="Helical" evidence="7">
    <location>
        <begin position="78"/>
        <end position="96"/>
    </location>
</feature>
<keyword evidence="5 7" id="KW-1133">Transmembrane helix</keyword>
<feature type="transmembrane region" description="Helical" evidence="7">
    <location>
        <begin position="229"/>
        <end position="247"/>
    </location>
</feature>
<comment type="caution">
    <text evidence="9">The sequence shown here is derived from an EMBL/GenBank/DDBJ whole genome shotgun (WGS) entry which is preliminary data.</text>
</comment>
<feature type="transmembrane region" description="Helical" evidence="7">
    <location>
        <begin position="102"/>
        <end position="122"/>
    </location>
</feature>
<dbReference type="GO" id="GO:0005886">
    <property type="term" value="C:plasma membrane"/>
    <property type="evidence" value="ECO:0007669"/>
    <property type="project" value="UniProtKB-SubCell"/>
</dbReference>
<dbReference type="AlphaFoldDB" id="A0AAX2CF87"/>
<keyword evidence="3" id="KW-1003">Cell membrane</keyword>
<dbReference type="PANTHER" id="PTHR32322:SF18">
    <property type="entry name" value="S-ADENOSYLMETHIONINE_S-ADENOSYLHOMOCYSTEINE TRANSPORTER"/>
    <property type="match status" value="1"/>
</dbReference>
<dbReference type="PANTHER" id="PTHR32322">
    <property type="entry name" value="INNER MEMBRANE TRANSPORTER"/>
    <property type="match status" value="1"/>
</dbReference>
<dbReference type="InterPro" id="IPR000620">
    <property type="entry name" value="EamA_dom"/>
</dbReference>
<evidence type="ECO:0000256" key="1">
    <source>
        <dbReference type="ARBA" id="ARBA00004651"/>
    </source>
</evidence>